<organism evidence="6 7">
    <name type="scientific">Aromia moschata</name>
    <dbReference type="NCBI Taxonomy" id="1265417"/>
    <lineage>
        <taxon>Eukaryota</taxon>
        <taxon>Metazoa</taxon>
        <taxon>Ecdysozoa</taxon>
        <taxon>Arthropoda</taxon>
        <taxon>Hexapoda</taxon>
        <taxon>Insecta</taxon>
        <taxon>Pterygota</taxon>
        <taxon>Neoptera</taxon>
        <taxon>Endopterygota</taxon>
        <taxon>Coleoptera</taxon>
        <taxon>Polyphaga</taxon>
        <taxon>Cucujiformia</taxon>
        <taxon>Chrysomeloidea</taxon>
        <taxon>Cerambycidae</taxon>
        <taxon>Cerambycinae</taxon>
        <taxon>Callichromatini</taxon>
        <taxon>Aromia</taxon>
    </lineage>
</organism>
<gene>
    <name evidence="6" type="ORF">NQ318_019882</name>
</gene>
<feature type="chain" id="PRO_5043100042" description="UDP-glucuronosyltransferase" evidence="5">
    <location>
        <begin position="22"/>
        <end position="399"/>
    </location>
</feature>
<dbReference type="InterPro" id="IPR035595">
    <property type="entry name" value="UDP_glycos_trans_CS"/>
</dbReference>
<comment type="subcellular location">
    <subcellularLocation>
        <location evidence="5">Membrane</location>
        <topology evidence="5">Single-pass membrane protein</topology>
    </subcellularLocation>
</comment>
<dbReference type="InterPro" id="IPR002213">
    <property type="entry name" value="UDP_glucos_trans"/>
</dbReference>
<evidence type="ECO:0000256" key="5">
    <source>
        <dbReference type="RuleBase" id="RU362059"/>
    </source>
</evidence>
<dbReference type="InterPro" id="IPR050271">
    <property type="entry name" value="UDP-glycosyltransferase"/>
</dbReference>
<keyword evidence="7" id="KW-1185">Reference proteome</keyword>
<keyword evidence="3 4" id="KW-0808">Transferase</keyword>
<dbReference type="Proteomes" id="UP001162162">
    <property type="component" value="Unassembled WGS sequence"/>
</dbReference>
<evidence type="ECO:0000313" key="7">
    <source>
        <dbReference type="Proteomes" id="UP001162162"/>
    </source>
</evidence>
<dbReference type="CDD" id="cd03784">
    <property type="entry name" value="GT1_Gtf-like"/>
    <property type="match status" value="1"/>
</dbReference>
<dbReference type="FunFam" id="3.40.50.2000:FF:000050">
    <property type="entry name" value="UDP-glucuronosyltransferase"/>
    <property type="match status" value="1"/>
</dbReference>
<dbReference type="AlphaFoldDB" id="A0AAV8YLX5"/>
<dbReference type="PANTHER" id="PTHR48043">
    <property type="entry name" value="EG:EG0003.4 PROTEIN-RELATED"/>
    <property type="match status" value="1"/>
</dbReference>
<name>A0AAV8YLX5_9CUCU</name>
<comment type="similarity">
    <text evidence="1 4">Belongs to the UDP-glycosyltransferase family.</text>
</comment>
<evidence type="ECO:0000256" key="4">
    <source>
        <dbReference type="RuleBase" id="RU003718"/>
    </source>
</evidence>
<dbReference type="Pfam" id="PF00201">
    <property type="entry name" value="UDPGT"/>
    <property type="match status" value="1"/>
</dbReference>
<dbReference type="EC" id="2.4.1.17" evidence="5"/>
<reference evidence="6" key="1">
    <citation type="journal article" date="2023" name="Insect Mol. Biol.">
        <title>Genome sequencing provides insights into the evolution of gene families encoding plant cell wall-degrading enzymes in longhorned beetles.</title>
        <authorList>
            <person name="Shin N.R."/>
            <person name="Okamura Y."/>
            <person name="Kirsch R."/>
            <person name="Pauchet Y."/>
        </authorList>
    </citation>
    <scope>NUCLEOTIDE SEQUENCE</scope>
    <source>
        <strain evidence="6">AMC_N1</strain>
    </source>
</reference>
<evidence type="ECO:0000256" key="3">
    <source>
        <dbReference type="ARBA" id="ARBA00022679"/>
    </source>
</evidence>
<evidence type="ECO:0000256" key="2">
    <source>
        <dbReference type="ARBA" id="ARBA00022676"/>
    </source>
</evidence>
<evidence type="ECO:0000256" key="1">
    <source>
        <dbReference type="ARBA" id="ARBA00009995"/>
    </source>
</evidence>
<dbReference type="GO" id="GO:0015020">
    <property type="term" value="F:glucuronosyltransferase activity"/>
    <property type="evidence" value="ECO:0007669"/>
    <property type="project" value="UniProtKB-EC"/>
</dbReference>
<proteinExistence type="inferred from homology"/>
<evidence type="ECO:0000313" key="6">
    <source>
        <dbReference type="EMBL" id="KAJ8951903.1"/>
    </source>
</evidence>
<dbReference type="EMBL" id="JAPWTK010000078">
    <property type="protein sequence ID" value="KAJ8951903.1"/>
    <property type="molecule type" value="Genomic_DNA"/>
</dbReference>
<protein>
    <recommendedName>
        <fullName evidence="5">UDP-glucuronosyltransferase</fullName>
        <ecNumber evidence="5">2.4.1.17</ecNumber>
    </recommendedName>
</protein>
<accession>A0AAV8YLX5</accession>
<dbReference type="GO" id="GO:0016020">
    <property type="term" value="C:membrane"/>
    <property type="evidence" value="ECO:0007669"/>
    <property type="project" value="UniProtKB-SubCell"/>
</dbReference>
<dbReference type="Gene3D" id="3.40.50.2000">
    <property type="entry name" value="Glycogen Phosphorylase B"/>
    <property type="match status" value="1"/>
</dbReference>
<sequence>MNRYALFLLGVSSIGLRYASCGNILLASEVLSPSHQIWNYALAEGLMAKGHNVTMLGPFADRGNSSDKYHPLLLEGYLDLLLQNEDLDLKSFSDLQPIPFMRALINYSLKVCNHSYHTRGFKTLLSYPRDFRFDLIIIEVTQNACLYPLIQRFGYPPSIAATAFLLPPYAAANFGNQLYTSYLPAYFSDYGGDMGFLQRLANHVFTYADATVRWDYEMQTIEKMARRVFGEDMDSMARLMRHMTVMLCNLDPVVTHPQPLPPNIVPVGGLHVKRAKKLPGNLLAIMENSKNGVILFSLGTNIQSANLGRKTLRALLDAFSKLKLTVLWKFETELNVTLPKNVIVRKWLPQNDILGHRNTKLFISHCGALGTYEAVYHGVPMVGMPFFADQKNNRQQFGR</sequence>
<dbReference type="PANTHER" id="PTHR48043:SF159">
    <property type="entry name" value="EG:EG0003.4 PROTEIN-RELATED"/>
    <property type="match status" value="1"/>
</dbReference>
<keyword evidence="2 4" id="KW-0328">Glycosyltransferase</keyword>
<dbReference type="SUPFAM" id="SSF53756">
    <property type="entry name" value="UDP-Glycosyltransferase/glycogen phosphorylase"/>
    <property type="match status" value="1"/>
</dbReference>
<comment type="caution">
    <text evidence="6">The sequence shown here is derived from an EMBL/GenBank/DDBJ whole genome shotgun (WGS) entry which is preliminary data.</text>
</comment>
<comment type="catalytic activity">
    <reaction evidence="5">
        <text>glucuronate acceptor + UDP-alpha-D-glucuronate = acceptor beta-D-glucuronoside + UDP + H(+)</text>
        <dbReference type="Rhea" id="RHEA:21032"/>
        <dbReference type="ChEBI" id="CHEBI:15378"/>
        <dbReference type="ChEBI" id="CHEBI:58052"/>
        <dbReference type="ChEBI" id="CHEBI:58223"/>
        <dbReference type="ChEBI" id="CHEBI:132367"/>
        <dbReference type="ChEBI" id="CHEBI:132368"/>
        <dbReference type="EC" id="2.4.1.17"/>
    </reaction>
</comment>
<dbReference type="PROSITE" id="PS00375">
    <property type="entry name" value="UDPGT"/>
    <property type="match status" value="1"/>
</dbReference>
<feature type="signal peptide" evidence="5">
    <location>
        <begin position="1"/>
        <end position="21"/>
    </location>
</feature>
<keyword evidence="5" id="KW-0732">Signal</keyword>